<reference evidence="3" key="1">
    <citation type="journal article" date="2019" name="Int. J. Syst. Evol. Microbiol.">
        <title>The Global Catalogue of Microorganisms (GCM) 10K type strain sequencing project: providing services to taxonomists for standard genome sequencing and annotation.</title>
        <authorList>
            <consortium name="The Broad Institute Genomics Platform"/>
            <consortium name="The Broad Institute Genome Sequencing Center for Infectious Disease"/>
            <person name="Wu L."/>
            <person name="Ma J."/>
        </authorList>
    </citation>
    <scope>NUCLEOTIDE SEQUENCE [LARGE SCALE GENOMIC DNA]</scope>
    <source>
        <strain evidence="3">JCM 17338</strain>
    </source>
</reference>
<protein>
    <submittedName>
        <fullName evidence="2">Uncharacterized protein</fullName>
    </submittedName>
</protein>
<gene>
    <name evidence="2" type="ORF">GCM10022246_18600</name>
</gene>
<sequence length="68" mass="7314">MFLNKKMNMNNNIEPKGKDAEDSKGQSKTSPNDEKQVDANEVQRGLTGETDDEEDVGGDLAGNASGNE</sequence>
<dbReference type="Proteomes" id="UP001501081">
    <property type="component" value="Unassembled WGS sequence"/>
</dbReference>
<feature type="region of interest" description="Disordered" evidence="1">
    <location>
        <begin position="1"/>
        <end position="68"/>
    </location>
</feature>
<feature type="compositionally biased region" description="Low complexity" evidence="1">
    <location>
        <begin position="1"/>
        <end position="12"/>
    </location>
</feature>
<evidence type="ECO:0000313" key="2">
    <source>
        <dbReference type="EMBL" id="GAA3965874.1"/>
    </source>
</evidence>
<dbReference type="EMBL" id="BAABAK010000009">
    <property type="protein sequence ID" value="GAA3965874.1"/>
    <property type="molecule type" value="Genomic_DNA"/>
</dbReference>
<name>A0ABP7PI47_9SPHI</name>
<organism evidence="2 3">
    <name type="scientific">Pedobacter ginsengiterrae</name>
    <dbReference type="NCBI Taxonomy" id="871696"/>
    <lineage>
        <taxon>Bacteria</taxon>
        <taxon>Pseudomonadati</taxon>
        <taxon>Bacteroidota</taxon>
        <taxon>Sphingobacteriia</taxon>
        <taxon>Sphingobacteriales</taxon>
        <taxon>Sphingobacteriaceae</taxon>
        <taxon>Pedobacter</taxon>
    </lineage>
</organism>
<comment type="caution">
    <text evidence="2">The sequence shown here is derived from an EMBL/GenBank/DDBJ whole genome shotgun (WGS) entry which is preliminary data.</text>
</comment>
<proteinExistence type="predicted"/>
<evidence type="ECO:0000313" key="3">
    <source>
        <dbReference type="Proteomes" id="UP001501081"/>
    </source>
</evidence>
<accession>A0ABP7PI47</accession>
<keyword evidence="3" id="KW-1185">Reference proteome</keyword>
<evidence type="ECO:0000256" key="1">
    <source>
        <dbReference type="SAM" id="MobiDB-lite"/>
    </source>
</evidence>
<feature type="compositionally biased region" description="Basic and acidic residues" evidence="1">
    <location>
        <begin position="15"/>
        <end position="38"/>
    </location>
</feature>